<evidence type="ECO:0000256" key="2">
    <source>
        <dbReference type="ARBA" id="ARBA00009142"/>
    </source>
</evidence>
<feature type="transmembrane region" description="Helical" evidence="8">
    <location>
        <begin position="78"/>
        <end position="99"/>
    </location>
</feature>
<dbReference type="RefSeq" id="WP_095616828.1">
    <property type="nucleotide sequence ID" value="NZ_NSKD01000002.1"/>
</dbReference>
<feature type="transmembrane region" description="Helical" evidence="8">
    <location>
        <begin position="12"/>
        <end position="32"/>
    </location>
</feature>
<feature type="transmembrane region" description="Helical" evidence="8">
    <location>
        <begin position="39"/>
        <end position="58"/>
    </location>
</feature>
<evidence type="ECO:0000313" key="10">
    <source>
        <dbReference type="Proteomes" id="UP000218896"/>
    </source>
</evidence>
<feature type="transmembrane region" description="Helical" evidence="8">
    <location>
        <begin position="106"/>
        <end position="128"/>
    </location>
</feature>
<accession>A0A2A2F928</accession>
<comment type="similarity">
    <text evidence="2 8">Belongs to the 4-toluene sulfonate uptake permease (TSUP) (TC 2.A.102) family.</text>
</comment>
<reference evidence="9 10" key="1">
    <citation type="submission" date="2017-08" db="EMBL/GenBank/DDBJ databases">
        <title>Halovibrio sewagensis sp. nov., isolated from wastewater of high salinity.</title>
        <authorList>
            <person name="Dong X."/>
            <person name="Zhang G."/>
        </authorList>
    </citation>
    <scope>NUCLEOTIDE SEQUENCE [LARGE SCALE GENOMIC DNA]</scope>
    <source>
        <strain evidence="9 10">YL5-2</strain>
    </source>
</reference>
<dbReference type="InterPro" id="IPR052017">
    <property type="entry name" value="TSUP"/>
</dbReference>
<comment type="caution">
    <text evidence="9">The sequence shown here is derived from an EMBL/GenBank/DDBJ whole genome shotgun (WGS) entry which is preliminary data.</text>
</comment>
<evidence type="ECO:0000256" key="7">
    <source>
        <dbReference type="ARBA" id="ARBA00023136"/>
    </source>
</evidence>
<sequence>MIDVFLPAALDPLTAGLLLAASLVTSMITAALGAGGGVLLLALMALWLPPVAIIPVHGLVQLGSNTGRFAMTWRRADWGALAAFAPGVILGMLAGALVLVRLPEQLWQVTIAGFILFLCWGPSLPAAALGRTGILLASTVTSFITLFVGATGPLVAAFIKQLHEDRFRTIATFSGAMTMQHLPKALVFGLAGFHFPEWLPWVGGMIACGLVGTRLGLHLVHRMGDHTFQRLFSIILTLLALRLLWQALAS</sequence>
<evidence type="ECO:0000313" key="9">
    <source>
        <dbReference type="EMBL" id="PAU81102.1"/>
    </source>
</evidence>
<evidence type="ECO:0000256" key="3">
    <source>
        <dbReference type="ARBA" id="ARBA00022448"/>
    </source>
</evidence>
<dbReference type="OrthoDB" id="6197550at2"/>
<evidence type="ECO:0000256" key="4">
    <source>
        <dbReference type="ARBA" id="ARBA00022475"/>
    </source>
</evidence>
<dbReference type="EMBL" id="NSKD01000002">
    <property type="protein sequence ID" value="PAU81102.1"/>
    <property type="molecule type" value="Genomic_DNA"/>
</dbReference>
<evidence type="ECO:0000256" key="1">
    <source>
        <dbReference type="ARBA" id="ARBA00004651"/>
    </source>
</evidence>
<feature type="transmembrane region" description="Helical" evidence="8">
    <location>
        <begin position="134"/>
        <end position="158"/>
    </location>
</feature>
<dbReference type="Pfam" id="PF01925">
    <property type="entry name" value="TauE"/>
    <property type="match status" value="1"/>
</dbReference>
<organism evidence="9 10">
    <name type="scientific">Halovibrio salipaludis</name>
    <dbReference type="NCBI Taxonomy" id="2032626"/>
    <lineage>
        <taxon>Bacteria</taxon>
        <taxon>Pseudomonadati</taxon>
        <taxon>Pseudomonadota</taxon>
        <taxon>Gammaproteobacteria</taxon>
        <taxon>Oceanospirillales</taxon>
        <taxon>Halomonadaceae</taxon>
        <taxon>Halovibrio</taxon>
    </lineage>
</organism>
<feature type="transmembrane region" description="Helical" evidence="8">
    <location>
        <begin position="231"/>
        <end position="248"/>
    </location>
</feature>
<evidence type="ECO:0000256" key="5">
    <source>
        <dbReference type="ARBA" id="ARBA00022692"/>
    </source>
</evidence>
<dbReference type="AlphaFoldDB" id="A0A2A2F928"/>
<feature type="transmembrane region" description="Helical" evidence="8">
    <location>
        <begin position="198"/>
        <end position="219"/>
    </location>
</feature>
<dbReference type="PANTHER" id="PTHR30269">
    <property type="entry name" value="TRANSMEMBRANE PROTEIN YFCA"/>
    <property type="match status" value="1"/>
</dbReference>
<keyword evidence="6 8" id="KW-1133">Transmembrane helix</keyword>
<protein>
    <recommendedName>
        <fullName evidence="8">Probable membrane transporter protein</fullName>
    </recommendedName>
</protein>
<comment type="subcellular location">
    <subcellularLocation>
        <location evidence="1 8">Cell membrane</location>
        <topology evidence="1 8">Multi-pass membrane protein</topology>
    </subcellularLocation>
</comment>
<keyword evidence="7 8" id="KW-0472">Membrane</keyword>
<dbReference type="GO" id="GO:0005886">
    <property type="term" value="C:plasma membrane"/>
    <property type="evidence" value="ECO:0007669"/>
    <property type="project" value="UniProtKB-SubCell"/>
</dbReference>
<keyword evidence="5 8" id="KW-0812">Transmembrane</keyword>
<keyword evidence="10" id="KW-1185">Reference proteome</keyword>
<dbReference type="Proteomes" id="UP000218896">
    <property type="component" value="Unassembled WGS sequence"/>
</dbReference>
<keyword evidence="4 8" id="KW-1003">Cell membrane</keyword>
<evidence type="ECO:0000256" key="6">
    <source>
        <dbReference type="ARBA" id="ARBA00022989"/>
    </source>
</evidence>
<keyword evidence="3" id="KW-0813">Transport</keyword>
<evidence type="ECO:0000256" key="8">
    <source>
        <dbReference type="RuleBase" id="RU363041"/>
    </source>
</evidence>
<name>A0A2A2F928_9GAMM</name>
<gene>
    <name evidence="9" type="ORF">CK501_05940</name>
</gene>
<dbReference type="InterPro" id="IPR002781">
    <property type="entry name" value="TM_pro_TauE-like"/>
</dbReference>
<dbReference type="PANTHER" id="PTHR30269:SF37">
    <property type="entry name" value="MEMBRANE TRANSPORTER PROTEIN"/>
    <property type="match status" value="1"/>
</dbReference>
<proteinExistence type="inferred from homology"/>